<dbReference type="PANTHER" id="PTHR35908:SF1">
    <property type="entry name" value="CONSERVED PROTEIN"/>
    <property type="match status" value="1"/>
</dbReference>
<organism evidence="2 3">
    <name type="scientific">Wenjunlia vitaminophila</name>
    <name type="common">Streptomyces vitaminophilus</name>
    <dbReference type="NCBI Taxonomy" id="76728"/>
    <lineage>
        <taxon>Bacteria</taxon>
        <taxon>Bacillati</taxon>
        <taxon>Actinomycetota</taxon>
        <taxon>Actinomycetes</taxon>
        <taxon>Kitasatosporales</taxon>
        <taxon>Streptomycetaceae</taxon>
        <taxon>Wenjunlia</taxon>
    </lineage>
</organism>
<evidence type="ECO:0000313" key="2">
    <source>
        <dbReference type="EMBL" id="KRV49880.1"/>
    </source>
</evidence>
<name>A0A0T6LV45_WENVI</name>
<evidence type="ECO:0000259" key="1">
    <source>
        <dbReference type="Pfam" id="PF18029"/>
    </source>
</evidence>
<dbReference type="RefSeq" id="WP_018386761.1">
    <property type="nucleotide sequence ID" value="NZ_LLZU01000010.1"/>
</dbReference>
<reference evidence="2 3" key="1">
    <citation type="submission" date="2015-10" db="EMBL/GenBank/DDBJ databases">
        <title>Draft genome sequence of pyrrolomycin-producing Streptomyces vitaminophilus.</title>
        <authorList>
            <person name="Graham D.E."/>
            <person name="Mahan K.M."/>
            <person name="Klingeman D.M."/>
            <person name="Hettich R.L."/>
            <person name="Parry R.J."/>
        </authorList>
    </citation>
    <scope>NUCLEOTIDE SEQUENCE [LARGE SCALE GENOMIC DNA]</scope>
    <source>
        <strain evidence="2 3">ATCC 31673</strain>
    </source>
</reference>
<dbReference type="EMBL" id="LLZU01000010">
    <property type="protein sequence ID" value="KRV49880.1"/>
    <property type="molecule type" value="Genomic_DNA"/>
</dbReference>
<dbReference type="Proteomes" id="UP000050867">
    <property type="component" value="Unassembled WGS sequence"/>
</dbReference>
<dbReference type="STRING" id="76728.AQ490_19255"/>
<dbReference type="Gene3D" id="3.10.180.10">
    <property type="entry name" value="2,3-Dihydroxybiphenyl 1,2-Dioxygenase, domain 1"/>
    <property type="match status" value="1"/>
</dbReference>
<dbReference type="AlphaFoldDB" id="A0A0T6LV45"/>
<proteinExistence type="predicted"/>
<dbReference type="InterPro" id="IPR041581">
    <property type="entry name" value="Glyoxalase_6"/>
</dbReference>
<dbReference type="OrthoDB" id="5524593at2"/>
<gene>
    <name evidence="2" type="ORF">AQ490_19255</name>
</gene>
<dbReference type="InterPro" id="IPR029068">
    <property type="entry name" value="Glyas_Bleomycin-R_OHBP_Dase"/>
</dbReference>
<protein>
    <recommendedName>
        <fullName evidence="1">Glyoxalase-like domain-containing protein</fullName>
    </recommendedName>
</protein>
<dbReference type="SUPFAM" id="SSF54593">
    <property type="entry name" value="Glyoxalase/Bleomycin resistance protein/Dihydroxybiphenyl dioxygenase"/>
    <property type="match status" value="1"/>
</dbReference>
<comment type="caution">
    <text evidence="2">The sequence shown here is derived from an EMBL/GenBank/DDBJ whole genome shotgun (WGS) entry which is preliminary data.</text>
</comment>
<evidence type="ECO:0000313" key="3">
    <source>
        <dbReference type="Proteomes" id="UP000050867"/>
    </source>
</evidence>
<dbReference type="PANTHER" id="PTHR35908">
    <property type="entry name" value="HYPOTHETICAL FUSION PROTEIN"/>
    <property type="match status" value="1"/>
</dbReference>
<feature type="domain" description="Glyoxalase-like" evidence="1">
    <location>
        <begin position="7"/>
        <end position="148"/>
    </location>
</feature>
<sequence length="149" mass="16258">MAIAYKLVIDCTEPIALADFWARALGYQVEDHSSLIDRLLATGVVGAGDHTTVDGHKAWRHAAGIRHPDDPVDRDTGVGLGRRLLFNAVPEPKQGKNRLHLDLHVGAGRRDAEVRRLTELGATVLRVVEEPGTSHVTMADPEGNEFDVQ</sequence>
<dbReference type="eggNOG" id="COG0346">
    <property type="taxonomic scope" value="Bacteria"/>
</dbReference>
<dbReference type="Pfam" id="PF18029">
    <property type="entry name" value="Glyoxalase_6"/>
    <property type="match status" value="1"/>
</dbReference>
<accession>A0A0T6LV45</accession>
<keyword evidence="3" id="KW-1185">Reference proteome</keyword>